<comment type="similarity">
    <text evidence="2">In the N-terminal section; belongs to the phytochrome family.</text>
</comment>
<evidence type="ECO:0000259" key="12">
    <source>
        <dbReference type="PROSITE" id="PS50109"/>
    </source>
</evidence>
<dbReference type="Gene3D" id="3.30.565.10">
    <property type="entry name" value="Histidine kinase-like ATPase, C-terminal domain"/>
    <property type="match status" value="1"/>
</dbReference>
<feature type="transmembrane region" description="Helical" evidence="11">
    <location>
        <begin position="65"/>
        <end position="82"/>
    </location>
</feature>
<evidence type="ECO:0000313" key="14">
    <source>
        <dbReference type="EMBL" id="PHU36226.1"/>
    </source>
</evidence>
<organism evidence="14 15">
    <name type="scientific">Agathobacter ruminis</name>
    <dbReference type="NCBI Taxonomy" id="1712665"/>
    <lineage>
        <taxon>Bacteria</taxon>
        <taxon>Bacillati</taxon>
        <taxon>Bacillota</taxon>
        <taxon>Clostridia</taxon>
        <taxon>Lachnospirales</taxon>
        <taxon>Lachnospiraceae</taxon>
        <taxon>Agathobacter</taxon>
    </lineage>
</organism>
<dbReference type="PRINTS" id="PR00344">
    <property type="entry name" value="BCTRLSENSOR"/>
</dbReference>
<dbReference type="InterPro" id="IPR011006">
    <property type="entry name" value="CheY-like_superfamily"/>
</dbReference>
<dbReference type="SMART" id="SM00387">
    <property type="entry name" value="HATPase_c"/>
    <property type="match status" value="1"/>
</dbReference>
<dbReference type="Pfam" id="PF02518">
    <property type="entry name" value="HATPase_c"/>
    <property type="match status" value="1"/>
</dbReference>
<dbReference type="PANTHER" id="PTHR45339">
    <property type="entry name" value="HYBRID SIGNAL TRANSDUCTION HISTIDINE KINASE J"/>
    <property type="match status" value="1"/>
</dbReference>
<accession>A0A2G3DYW8</accession>
<dbReference type="InterPro" id="IPR036097">
    <property type="entry name" value="HisK_dim/P_sf"/>
</dbReference>
<proteinExistence type="inferred from homology"/>
<feature type="transmembrane region" description="Helical" evidence="11">
    <location>
        <begin position="36"/>
        <end position="53"/>
    </location>
</feature>
<comment type="caution">
    <text evidence="14">The sequence shown here is derived from an EMBL/GenBank/DDBJ whole genome shotgun (WGS) entry which is preliminary data.</text>
</comment>
<keyword evidence="7" id="KW-0902">Two-component regulatory system</keyword>
<comment type="catalytic activity">
    <reaction evidence="1">
        <text>ATP + protein L-histidine = ADP + protein N-phospho-L-histidine.</text>
        <dbReference type="EC" id="2.7.13.3"/>
    </reaction>
</comment>
<dbReference type="AlphaFoldDB" id="A0A2G3DYW8"/>
<keyword evidence="6" id="KW-0808">Transferase</keyword>
<dbReference type="SUPFAM" id="SSF47384">
    <property type="entry name" value="Homodimeric domain of signal transducing histidine kinase"/>
    <property type="match status" value="1"/>
</dbReference>
<evidence type="ECO:0000256" key="10">
    <source>
        <dbReference type="PROSITE-ProRule" id="PRU00169"/>
    </source>
</evidence>
<dbReference type="CDD" id="cd17546">
    <property type="entry name" value="REC_hyHK_CKI1_RcsC-like"/>
    <property type="match status" value="1"/>
</dbReference>
<dbReference type="EC" id="2.7.13.3" evidence="3"/>
<feature type="domain" description="Response regulatory" evidence="13">
    <location>
        <begin position="460"/>
        <end position="576"/>
    </location>
</feature>
<dbReference type="SMART" id="SM00388">
    <property type="entry name" value="HisKA"/>
    <property type="match status" value="1"/>
</dbReference>
<reference evidence="14 15" key="1">
    <citation type="submission" date="2017-10" db="EMBL/GenBank/DDBJ databases">
        <title>Resolving the taxonomy of Roseburia spp., Eubacterium rectale and Agathobacter spp. through phylogenomic analysis.</title>
        <authorList>
            <person name="Sheridan P.O."/>
            <person name="Walker A.W."/>
            <person name="Duncan S.H."/>
            <person name="Scott K.P."/>
            <person name="Toole P.W.O."/>
            <person name="Luis P."/>
            <person name="Flint H.J."/>
        </authorList>
    </citation>
    <scope>NUCLEOTIDE SEQUENCE [LARGE SCALE GENOMIC DNA]</scope>
    <source>
        <strain evidence="14 15">JK623</strain>
    </source>
</reference>
<keyword evidence="6" id="KW-0418">Kinase</keyword>
<protein>
    <recommendedName>
        <fullName evidence="9">Circadian input-output histidine kinase CikA</fullName>
        <ecNumber evidence="3">2.7.13.3</ecNumber>
    </recommendedName>
    <alternativeName>
        <fullName evidence="4">Stage 0 sporulation protein A homolog</fullName>
    </alternativeName>
</protein>
<reference evidence="14 15" key="2">
    <citation type="submission" date="2017-10" db="EMBL/GenBank/DDBJ databases">
        <authorList>
            <person name="Banno H."/>
            <person name="Chua N.-H."/>
        </authorList>
    </citation>
    <scope>NUCLEOTIDE SEQUENCE [LARGE SCALE GENOMIC DNA]</scope>
    <source>
        <strain evidence="14 15">JK623</strain>
    </source>
</reference>
<name>A0A2G3DYW8_9FIRM</name>
<feature type="transmembrane region" description="Helical" evidence="11">
    <location>
        <begin position="88"/>
        <end position="106"/>
    </location>
</feature>
<evidence type="ECO:0000256" key="2">
    <source>
        <dbReference type="ARBA" id="ARBA00006402"/>
    </source>
</evidence>
<evidence type="ECO:0000256" key="1">
    <source>
        <dbReference type="ARBA" id="ARBA00000085"/>
    </source>
</evidence>
<dbReference type="InterPro" id="IPR004358">
    <property type="entry name" value="Sig_transdc_His_kin-like_C"/>
</dbReference>
<dbReference type="CDD" id="cd00082">
    <property type="entry name" value="HisKA"/>
    <property type="match status" value="1"/>
</dbReference>
<dbReference type="InterPro" id="IPR003661">
    <property type="entry name" value="HisK_dim/P_dom"/>
</dbReference>
<dbReference type="Proteomes" id="UP000224563">
    <property type="component" value="Unassembled WGS sequence"/>
</dbReference>
<evidence type="ECO:0000259" key="13">
    <source>
        <dbReference type="PROSITE" id="PS50110"/>
    </source>
</evidence>
<sequence length="585" mass="66279">MVDQNYHAGRLIAIFLYVVQGIFVTVALTVDPKVNNWIPVCLLVAWCITFWEITRMTNERGVTSFAFCIFTCLSSLVNAVVLTYIYKTFAMIVVVYMVQCIVVICFRLKRSAVVIGLAMIFTLMQFAVAELLGIIHFIKWMEFAVLIIGILISMWAVCEVVDLIQTQEKRFAEQERSLDDMLHIVEVMCDEARAGTKSKSAFLSNMSHEIRTPINSMLGMNEMIMRECKDENIRRYAQNIETSGNMLLSLVNDILDFSKVESGKMELVYVEYHLSAVLNDLINMISNRLQEKHLDFIVDVDPTTPECLMGDEMRIKQILTNLLTNAAKYTDEGSVTLKVYPEMRGKSGNVRICFEVIDTGRGIRLQDQEHLFDAFRRVDEKKNRNIEGTGLGLAIASDFTALMNGVIGVESEYGRGSVFYVRIPQVVTEKQTIGNYSERIKLKKNKSKEYDAMFVAPDAKILVVDDNEMNLTVVAYLLKHNKVQITKATGGWQAVELLRQQQFDLVLLDHMMPELDGVDALKIMKAENLVEQTPVIALTANAIAGSREKYLSLGFSDYLSKPISGADLEKCFMKWLPQDKIILSE</sequence>
<evidence type="ECO:0000256" key="6">
    <source>
        <dbReference type="ARBA" id="ARBA00022777"/>
    </source>
</evidence>
<dbReference type="PROSITE" id="PS50110">
    <property type="entry name" value="RESPONSE_REGULATORY"/>
    <property type="match status" value="1"/>
</dbReference>
<evidence type="ECO:0000256" key="11">
    <source>
        <dbReference type="SAM" id="Phobius"/>
    </source>
</evidence>
<evidence type="ECO:0000256" key="9">
    <source>
        <dbReference type="ARBA" id="ARBA00074306"/>
    </source>
</evidence>
<feature type="transmembrane region" description="Helical" evidence="11">
    <location>
        <begin position="113"/>
        <end position="137"/>
    </location>
</feature>
<dbReference type="SUPFAM" id="SSF55874">
    <property type="entry name" value="ATPase domain of HSP90 chaperone/DNA topoisomerase II/histidine kinase"/>
    <property type="match status" value="1"/>
</dbReference>
<dbReference type="PANTHER" id="PTHR45339:SF1">
    <property type="entry name" value="HYBRID SIGNAL TRANSDUCTION HISTIDINE KINASE J"/>
    <property type="match status" value="1"/>
</dbReference>
<keyword evidence="11" id="KW-0472">Membrane</keyword>
<dbReference type="FunFam" id="3.30.565.10:FF:000010">
    <property type="entry name" value="Sensor histidine kinase RcsC"/>
    <property type="match status" value="1"/>
</dbReference>
<dbReference type="InterPro" id="IPR001789">
    <property type="entry name" value="Sig_transdc_resp-reg_receiver"/>
</dbReference>
<keyword evidence="11" id="KW-1133">Transmembrane helix</keyword>
<evidence type="ECO:0000256" key="3">
    <source>
        <dbReference type="ARBA" id="ARBA00012438"/>
    </source>
</evidence>
<dbReference type="CDD" id="cd16922">
    <property type="entry name" value="HATPase_EvgS-ArcB-TorS-like"/>
    <property type="match status" value="1"/>
</dbReference>
<dbReference type="Gene3D" id="3.40.50.2300">
    <property type="match status" value="1"/>
</dbReference>
<dbReference type="InterPro" id="IPR036890">
    <property type="entry name" value="HATPase_C_sf"/>
</dbReference>
<keyword evidence="15" id="KW-1185">Reference proteome</keyword>
<comment type="function">
    <text evidence="8">May play the central regulatory role in sporulation. It may be an element of the effector pathway responsible for the activation of sporulation genes in response to nutritional stress. Spo0A may act in concert with spo0H (a sigma factor) to control the expression of some genes that are critical to the sporulation process.</text>
</comment>
<keyword evidence="11" id="KW-0812">Transmembrane</keyword>
<dbReference type="Pfam" id="PF00072">
    <property type="entry name" value="Response_reg"/>
    <property type="match status" value="1"/>
</dbReference>
<dbReference type="Pfam" id="PF00512">
    <property type="entry name" value="HisKA"/>
    <property type="match status" value="1"/>
</dbReference>
<dbReference type="EMBL" id="PDYG01000135">
    <property type="protein sequence ID" value="PHU36226.1"/>
    <property type="molecule type" value="Genomic_DNA"/>
</dbReference>
<gene>
    <name evidence="14" type="ORF">CSX02_13145</name>
</gene>
<evidence type="ECO:0000256" key="8">
    <source>
        <dbReference type="ARBA" id="ARBA00024867"/>
    </source>
</evidence>
<evidence type="ECO:0000256" key="5">
    <source>
        <dbReference type="ARBA" id="ARBA00022553"/>
    </source>
</evidence>
<dbReference type="SMART" id="SM00448">
    <property type="entry name" value="REC"/>
    <property type="match status" value="1"/>
</dbReference>
<dbReference type="InterPro" id="IPR003594">
    <property type="entry name" value="HATPase_dom"/>
</dbReference>
<dbReference type="GO" id="GO:0000155">
    <property type="term" value="F:phosphorelay sensor kinase activity"/>
    <property type="evidence" value="ECO:0007669"/>
    <property type="project" value="InterPro"/>
</dbReference>
<dbReference type="PROSITE" id="PS50109">
    <property type="entry name" value="HIS_KIN"/>
    <property type="match status" value="1"/>
</dbReference>
<evidence type="ECO:0000256" key="4">
    <source>
        <dbReference type="ARBA" id="ARBA00018672"/>
    </source>
</evidence>
<feature type="domain" description="Histidine kinase" evidence="12">
    <location>
        <begin position="205"/>
        <end position="427"/>
    </location>
</feature>
<evidence type="ECO:0000313" key="15">
    <source>
        <dbReference type="Proteomes" id="UP000224563"/>
    </source>
</evidence>
<keyword evidence="5 10" id="KW-0597">Phosphoprotein</keyword>
<feature type="transmembrane region" description="Helical" evidence="11">
    <location>
        <begin position="12"/>
        <end position="30"/>
    </location>
</feature>
<feature type="modified residue" description="4-aspartylphosphate" evidence="10">
    <location>
        <position position="509"/>
    </location>
</feature>
<dbReference type="Gene3D" id="1.10.287.130">
    <property type="match status" value="1"/>
</dbReference>
<dbReference type="RefSeq" id="WP_099387016.1">
    <property type="nucleotide sequence ID" value="NZ_JANSWH010000092.1"/>
</dbReference>
<dbReference type="InterPro" id="IPR005467">
    <property type="entry name" value="His_kinase_dom"/>
</dbReference>
<evidence type="ECO:0000256" key="7">
    <source>
        <dbReference type="ARBA" id="ARBA00023012"/>
    </source>
</evidence>
<dbReference type="SUPFAM" id="SSF52172">
    <property type="entry name" value="CheY-like"/>
    <property type="match status" value="1"/>
</dbReference>